<dbReference type="Proteomes" id="UP001144978">
    <property type="component" value="Unassembled WGS sequence"/>
</dbReference>
<accession>A0ACC1PX14</accession>
<reference evidence="1" key="1">
    <citation type="submission" date="2022-08" db="EMBL/GenBank/DDBJ databases">
        <title>Genome Sequence of Pycnoporus sanguineus.</title>
        <authorList>
            <person name="Buettner E."/>
        </authorList>
    </citation>
    <scope>NUCLEOTIDE SEQUENCE</scope>
    <source>
        <strain evidence="1">CG-C14</strain>
    </source>
</reference>
<name>A0ACC1PX14_9APHY</name>
<dbReference type="EMBL" id="JANSHE010001126">
    <property type="protein sequence ID" value="KAJ3004457.1"/>
    <property type="molecule type" value="Genomic_DNA"/>
</dbReference>
<keyword evidence="2" id="KW-1185">Reference proteome</keyword>
<gene>
    <name evidence="1" type="ORF">NUW54_g4805</name>
</gene>
<evidence type="ECO:0000313" key="2">
    <source>
        <dbReference type="Proteomes" id="UP001144978"/>
    </source>
</evidence>
<evidence type="ECO:0000313" key="1">
    <source>
        <dbReference type="EMBL" id="KAJ3004457.1"/>
    </source>
</evidence>
<protein>
    <submittedName>
        <fullName evidence="1">Uncharacterized protein</fullName>
    </submittedName>
</protein>
<comment type="caution">
    <text evidence="1">The sequence shown here is derived from an EMBL/GenBank/DDBJ whole genome shotgun (WGS) entry which is preliminary data.</text>
</comment>
<organism evidence="1 2">
    <name type="scientific">Trametes sanguinea</name>
    <dbReference type="NCBI Taxonomy" id="158606"/>
    <lineage>
        <taxon>Eukaryota</taxon>
        <taxon>Fungi</taxon>
        <taxon>Dikarya</taxon>
        <taxon>Basidiomycota</taxon>
        <taxon>Agaricomycotina</taxon>
        <taxon>Agaricomycetes</taxon>
        <taxon>Polyporales</taxon>
        <taxon>Polyporaceae</taxon>
        <taxon>Trametes</taxon>
    </lineage>
</organism>
<sequence length="107" mass="11133">MRLVAFVAALLALSARSVFAQTITTTDDLGETVIEVITIDPNLGLPTTEILQTLTTTTTPAAQDPDVQQGPVGQPQPTADNGAATVYTYTTTDALGMSSSHPNVFPS</sequence>
<proteinExistence type="predicted"/>